<evidence type="ECO:0000256" key="8">
    <source>
        <dbReference type="ARBA" id="ARBA00022840"/>
    </source>
</evidence>
<keyword evidence="9 13" id="KW-0460">Magnesium</keyword>
<keyword evidence="7 13" id="KW-0418">Kinase</keyword>
<feature type="domain" description="Pyruvate kinase barrel" evidence="14">
    <location>
        <begin position="3"/>
        <end position="323"/>
    </location>
</feature>
<evidence type="ECO:0000256" key="2">
    <source>
        <dbReference type="ARBA" id="ARBA00008663"/>
    </source>
</evidence>
<evidence type="ECO:0000256" key="11">
    <source>
        <dbReference type="ARBA" id="ARBA00023317"/>
    </source>
</evidence>
<dbReference type="EMBL" id="MFIV01000159">
    <property type="protein sequence ID" value="OGF98164.1"/>
    <property type="molecule type" value="Genomic_DNA"/>
</dbReference>
<sequence>MLRKTKIICTLGPASWDRETVKRLLEAGMDAARINFSHGDRDSHLKIYQTLRESAESLGRHLPIIGDLQGPRIRVGEIPGKGLQLEKGSRVVLSSRNEPAASGRIGTTYPSLAGDLKPGVAVLLNDGLLRLTVEKIESGDVHCRVEVGGLLTSHKGMNLPEVKVSVPALTGKDLEDLNFLLEQDFDYVALSFVQRPSDVLQAKEIIARAGSQMQVIAKIEKPSALDELEGILDESDGVIVARGDLGVELGVERVPAAQKKILRAAGKKSVLSITATQLLESMLVNPVPTRAEASDVANSVFDGSDALLFTGETAAGKYPVETVRTADRIVREAEGSMEAWGDRVMLRHQAAQNIPE</sequence>
<evidence type="ECO:0000256" key="9">
    <source>
        <dbReference type="ARBA" id="ARBA00022842"/>
    </source>
</evidence>
<proteinExistence type="inferred from homology"/>
<dbReference type="UniPathway" id="UPA00109">
    <property type="reaction ID" value="UER00188"/>
</dbReference>
<accession>A0A1F5YDE1</accession>
<evidence type="ECO:0000259" key="14">
    <source>
        <dbReference type="Pfam" id="PF00224"/>
    </source>
</evidence>
<dbReference type="Gene3D" id="3.40.1380.20">
    <property type="entry name" value="Pyruvate kinase, C-terminal domain"/>
    <property type="match status" value="1"/>
</dbReference>
<dbReference type="GO" id="GO:0030955">
    <property type="term" value="F:potassium ion binding"/>
    <property type="evidence" value="ECO:0007669"/>
    <property type="project" value="UniProtKB-UniRule"/>
</dbReference>
<protein>
    <recommendedName>
        <fullName evidence="3 12">Pyruvate kinase</fullName>
        <ecNumber evidence="3 12">2.7.1.40</ecNumber>
    </recommendedName>
</protein>
<evidence type="ECO:0000256" key="5">
    <source>
        <dbReference type="ARBA" id="ARBA00022723"/>
    </source>
</evidence>
<dbReference type="InterPro" id="IPR036918">
    <property type="entry name" value="Pyrv_Knase_C_sf"/>
</dbReference>
<dbReference type="GO" id="GO:0016301">
    <property type="term" value="F:kinase activity"/>
    <property type="evidence" value="ECO:0007669"/>
    <property type="project" value="UniProtKB-KW"/>
</dbReference>
<evidence type="ECO:0000256" key="3">
    <source>
        <dbReference type="ARBA" id="ARBA00012142"/>
    </source>
</evidence>
<keyword evidence="10 13" id="KW-0324">Glycolysis</keyword>
<evidence type="ECO:0000256" key="7">
    <source>
        <dbReference type="ARBA" id="ARBA00022777"/>
    </source>
</evidence>
<dbReference type="SUPFAM" id="SSF51621">
    <property type="entry name" value="Phosphoenolpyruvate/pyruvate domain"/>
    <property type="match status" value="1"/>
</dbReference>
<dbReference type="FunFam" id="2.40.33.10:FF:000001">
    <property type="entry name" value="Pyruvate kinase"/>
    <property type="match status" value="1"/>
</dbReference>
<dbReference type="Gene3D" id="2.40.33.10">
    <property type="entry name" value="PK beta-barrel domain-like"/>
    <property type="match status" value="1"/>
</dbReference>
<dbReference type="AlphaFoldDB" id="A0A1F5YDE1"/>
<reference evidence="15 16" key="1">
    <citation type="journal article" date="2016" name="Nat. Commun.">
        <title>Thousands of microbial genomes shed light on interconnected biogeochemical processes in an aquifer system.</title>
        <authorList>
            <person name="Anantharaman K."/>
            <person name="Brown C.T."/>
            <person name="Hug L.A."/>
            <person name="Sharon I."/>
            <person name="Castelle C.J."/>
            <person name="Probst A.J."/>
            <person name="Thomas B.C."/>
            <person name="Singh A."/>
            <person name="Wilkins M.J."/>
            <person name="Karaoz U."/>
            <person name="Brodie E.L."/>
            <person name="Williams K.H."/>
            <person name="Hubbard S.S."/>
            <person name="Banfield J.F."/>
        </authorList>
    </citation>
    <scope>NUCLEOTIDE SEQUENCE [LARGE SCALE GENOMIC DNA]</scope>
</reference>
<evidence type="ECO:0000256" key="4">
    <source>
        <dbReference type="ARBA" id="ARBA00022679"/>
    </source>
</evidence>
<keyword evidence="11 15" id="KW-0670">Pyruvate</keyword>
<keyword evidence="8" id="KW-0067">ATP-binding</keyword>
<dbReference type="PANTHER" id="PTHR11817">
    <property type="entry name" value="PYRUVATE KINASE"/>
    <property type="match status" value="1"/>
</dbReference>
<dbReference type="EC" id="2.7.1.40" evidence="3 12"/>
<name>A0A1F5YDE1_9BACT</name>
<dbReference type="GO" id="GO:0000287">
    <property type="term" value="F:magnesium ion binding"/>
    <property type="evidence" value="ECO:0007669"/>
    <property type="project" value="UniProtKB-UniRule"/>
</dbReference>
<feature type="non-terminal residue" evidence="15">
    <location>
        <position position="356"/>
    </location>
</feature>
<evidence type="ECO:0000256" key="6">
    <source>
        <dbReference type="ARBA" id="ARBA00022741"/>
    </source>
</evidence>
<evidence type="ECO:0000256" key="10">
    <source>
        <dbReference type="ARBA" id="ARBA00023152"/>
    </source>
</evidence>
<comment type="similarity">
    <text evidence="2 13">Belongs to the pyruvate kinase family.</text>
</comment>
<evidence type="ECO:0000256" key="12">
    <source>
        <dbReference type="NCBIfam" id="TIGR01064"/>
    </source>
</evidence>
<keyword evidence="6" id="KW-0547">Nucleotide-binding</keyword>
<dbReference type="PRINTS" id="PR01050">
    <property type="entry name" value="PYRUVTKNASE"/>
</dbReference>
<keyword evidence="5" id="KW-0479">Metal-binding</keyword>
<dbReference type="InterPro" id="IPR015813">
    <property type="entry name" value="Pyrv/PenolPyrv_kinase-like_dom"/>
</dbReference>
<dbReference type="InterPro" id="IPR001697">
    <property type="entry name" value="Pyr_Knase"/>
</dbReference>
<dbReference type="Gene3D" id="3.20.20.60">
    <property type="entry name" value="Phosphoenolpyruvate-binding domains"/>
    <property type="match status" value="1"/>
</dbReference>
<dbReference type="InterPro" id="IPR015806">
    <property type="entry name" value="Pyrv_Knase_insert_dom_sf"/>
</dbReference>
<keyword evidence="4 13" id="KW-0808">Transferase</keyword>
<dbReference type="GO" id="GO:0004743">
    <property type="term" value="F:pyruvate kinase activity"/>
    <property type="evidence" value="ECO:0007669"/>
    <property type="project" value="UniProtKB-UniRule"/>
</dbReference>
<gene>
    <name evidence="15" type="ORF">A2Z86_09370</name>
</gene>
<dbReference type="SUPFAM" id="SSF50800">
    <property type="entry name" value="PK beta-barrel domain-like"/>
    <property type="match status" value="1"/>
</dbReference>
<comment type="caution">
    <text evidence="15">The sequence shown here is derived from an EMBL/GenBank/DDBJ whole genome shotgun (WGS) entry which is preliminary data.</text>
</comment>
<evidence type="ECO:0000313" key="16">
    <source>
        <dbReference type="Proteomes" id="UP000176992"/>
    </source>
</evidence>
<dbReference type="Proteomes" id="UP000176992">
    <property type="component" value="Unassembled WGS sequence"/>
</dbReference>
<dbReference type="NCBIfam" id="TIGR01064">
    <property type="entry name" value="pyruv_kin"/>
    <property type="match status" value="1"/>
</dbReference>
<evidence type="ECO:0000313" key="15">
    <source>
        <dbReference type="EMBL" id="OGF98164.1"/>
    </source>
</evidence>
<dbReference type="InterPro" id="IPR040442">
    <property type="entry name" value="Pyrv_kinase-like_dom_sf"/>
</dbReference>
<evidence type="ECO:0000256" key="13">
    <source>
        <dbReference type="RuleBase" id="RU000504"/>
    </source>
</evidence>
<dbReference type="InterPro" id="IPR011037">
    <property type="entry name" value="Pyrv_Knase-like_insert_dom_sf"/>
</dbReference>
<comment type="pathway">
    <text evidence="1 13">Carbohydrate degradation; glycolysis; pyruvate from D-glyceraldehyde 3-phosphate: step 5/5.</text>
</comment>
<dbReference type="InterPro" id="IPR015793">
    <property type="entry name" value="Pyrv_Knase_brl"/>
</dbReference>
<evidence type="ECO:0000256" key="1">
    <source>
        <dbReference type="ARBA" id="ARBA00004997"/>
    </source>
</evidence>
<organism evidence="15 16">
    <name type="scientific">Candidatus Glassbacteria bacterium GWA2_58_10</name>
    <dbReference type="NCBI Taxonomy" id="1817865"/>
    <lineage>
        <taxon>Bacteria</taxon>
        <taxon>Candidatus Glassiibacteriota</taxon>
    </lineage>
</organism>
<dbReference type="GO" id="GO:0005524">
    <property type="term" value="F:ATP binding"/>
    <property type="evidence" value="ECO:0007669"/>
    <property type="project" value="UniProtKB-KW"/>
</dbReference>
<dbReference type="Pfam" id="PF00224">
    <property type="entry name" value="PK"/>
    <property type="match status" value="1"/>
</dbReference>
<comment type="catalytic activity">
    <reaction evidence="13">
        <text>pyruvate + ATP = phosphoenolpyruvate + ADP + H(+)</text>
        <dbReference type="Rhea" id="RHEA:18157"/>
        <dbReference type="ChEBI" id="CHEBI:15361"/>
        <dbReference type="ChEBI" id="CHEBI:15378"/>
        <dbReference type="ChEBI" id="CHEBI:30616"/>
        <dbReference type="ChEBI" id="CHEBI:58702"/>
        <dbReference type="ChEBI" id="CHEBI:456216"/>
        <dbReference type="EC" id="2.7.1.40"/>
    </reaction>
</comment>